<keyword evidence="3" id="KW-1185">Reference proteome</keyword>
<dbReference type="Proteomes" id="UP001458880">
    <property type="component" value="Unassembled WGS sequence"/>
</dbReference>
<gene>
    <name evidence="2" type="ORF">QE152_g23533</name>
</gene>
<evidence type="ECO:0000313" key="3">
    <source>
        <dbReference type="Proteomes" id="UP001458880"/>
    </source>
</evidence>
<sequence length="94" mass="10785">MRGVALQDSVFGLHPIQVRSNEWYRRKFYHMLDVVGVNAWLLDRRIKSQLSQQDKIVPLIPLKTNLAEHLCNRGPVNLTRKGRSSSGSTKKTDI</sequence>
<dbReference type="PANTHER" id="PTHR47272">
    <property type="entry name" value="DDE_TNP_1_7 DOMAIN-CONTAINING PROTEIN"/>
    <property type="match status" value="1"/>
</dbReference>
<evidence type="ECO:0000256" key="1">
    <source>
        <dbReference type="SAM" id="MobiDB-lite"/>
    </source>
</evidence>
<protein>
    <submittedName>
        <fullName evidence="2">Uncharacterized protein</fullName>
    </submittedName>
</protein>
<organism evidence="2 3">
    <name type="scientific">Popillia japonica</name>
    <name type="common">Japanese beetle</name>
    <dbReference type="NCBI Taxonomy" id="7064"/>
    <lineage>
        <taxon>Eukaryota</taxon>
        <taxon>Metazoa</taxon>
        <taxon>Ecdysozoa</taxon>
        <taxon>Arthropoda</taxon>
        <taxon>Hexapoda</taxon>
        <taxon>Insecta</taxon>
        <taxon>Pterygota</taxon>
        <taxon>Neoptera</taxon>
        <taxon>Endopterygota</taxon>
        <taxon>Coleoptera</taxon>
        <taxon>Polyphaga</taxon>
        <taxon>Scarabaeiformia</taxon>
        <taxon>Scarabaeidae</taxon>
        <taxon>Rutelinae</taxon>
        <taxon>Popillia</taxon>
    </lineage>
</organism>
<comment type="caution">
    <text evidence="2">The sequence shown here is derived from an EMBL/GenBank/DDBJ whole genome shotgun (WGS) entry which is preliminary data.</text>
</comment>
<name>A0AAW1KGL8_POPJA</name>
<evidence type="ECO:0000313" key="2">
    <source>
        <dbReference type="EMBL" id="KAK9717821.1"/>
    </source>
</evidence>
<dbReference type="AlphaFoldDB" id="A0AAW1KGL8"/>
<proteinExistence type="predicted"/>
<feature type="compositionally biased region" description="Low complexity" evidence="1">
    <location>
        <begin position="84"/>
        <end position="94"/>
    </location>
</feature>
<feature type="region of interest" description="Disordered" evidence="1">
    <location>
        <begin position="75"/>
        <end position="94"/>
    </location>
</feature>
<reference evidence="2 3" key="1">
    <citation type="journal article" date="2024" name="BMC Genomics">
        <title>De novo assembly and annotation of Popillia japonica's genome with initial clues to its potential as an invasive pest.</title>
        <authorList>
            <person name="Cucini C."/>
            <person name="Boschi S."/>
            <person name="Funari R."/>
            <person name="Cardaioli E."/>
            <person name="Iannotti N."/>
            <person name="Marturano G."/>
            <person name="Paoli F."/>
            <person name="Bruttini M."/>
            <person name="Carapelli A."/>
            <person name="Frati F."/>
            <person name="Nardi F."/>
        </authorList>
    </citation>
    <scope>NUCLEOTIDE SEQUENCE [LARGE SCALE GENOMIC DNA]</scope>
    <source>
        <strain evidence="2">DMR45628</strain>
    </source>
</reference>
<accession>A0AAW1KGL8</accession>
<dbReference type="EMBL" id="JASPKY010000236">
    <property type="protein sequence ID" value="KAK9717821.1"/>
    <property type="molecule type" value="Genomic_DNA"/>
</dbReference>